<protein>
    <submittedName>
        <fullName evidence="1">Uncharacterized protein</fullName>
    </submittedName>
</protein>
<reference evidence="1 2" key="1">
    <citation type="submission" date="2014-11" db="EMBL/GenBank/DDBJ databases">
        <title>Genomics and ecophysiology of heterotrophic nitrogen fixing bacteria isolated from estuarine surface water.</title>
        <authorList>
            <person name="Bentzon-Tilia M."/>
            <person name="Severin I."/>
            <person name="Hansen L.H."/>
            <person name="Riemann L."/>
        </authorList>
    </citation>
    <scope>NUCLEOTIDE SEQUENCE [LARGE SCALE GENOMIC DNA]</scope>
    <source>
        <strain evidence="1 2">BAL398</strain>
    </source>
</reference>
<evidence type="ECO:0000313" key="1">
    <source>
        <dbReference type="EMBL" id="KIZ43315.1"/>
    </source>
</evidence>
<proteinExistence type="predicted"/>
<dbReference type="OrthoDB" id="7592571at2"/>
<comment type="caution">
    <text evidence="1">The sequence shown here is derived from an EMBL/GenBank/DDBJ whole genome shotgun (WGS) entry which is preliminary data.</text>
</comment>
<organism evidence="1 2">
    <name type="scientific">Rhodopseudomonas palustris</name>
    <dbReference type="NCBI Taxonomy" id="1076"/>
    <lineage>
        <taxon>Bacteria</taxon>
        <taxon>Pseudomonadati</taxon>
        <taxon>Pseudomonadota</taxon>
        <taxon>Alphaproteobacteria</taxon>
        <taxon>Hyphomicrobiales</taxon>
        <taxon>Nitrobacteraceae</taxon>
        <taxon>Rhodopseudomonas</taxon>
    </lineage>
</organism>
<dbReference type="PATRIC" id="fig|1076.23.peg.2335"/>
<dbReference type="RefSeq" id="WP_152647703.1">
    <property type="nucleotide sequence ID" value="NZ_JXXE01000226.1"/>
</dbReference>
<gene>
    <name evidence="1" type="ORF">OO17_11520</name>
</gene>
<evidence type="ECO:0000313" key="2">
    <source>
        <dbReference type="Proteomes" id="UP000032515"/>
    </source>
</evidence>
<name>A0A0D7ERZ6_RHOPL</name>
<dbReference type="EMBL" id="JXXE01000226">
    <property type="protein sequence ID" value="KIZ43315.1"/>
    <property type="molecule type" value="Genomic_DNA"/>
</dbReference>
<dbReference type="Proteomes" id="UP000032515">
    <property type="component" value="Unassembled WGS sequence"/>
</dbReference>
<sequence>METIVPAVGDWHLCMDDENSFLDFHRVTILAWAIGPNPNAPPIPITPFGRSDMGGDYMIQAVTESTGQFIVLPNGPVLAGNDVSGAKRWLQKQRLGGEA</sequence>
<accession>A0A0D7ERZ6</accession>
<dbReference type="AlphaFoldDB" id="A0A0D7ERZ6"/>